<feature type="transmembrane region" description="Helical" evidence="8">
    <location>
        <begin position="229"/>
        <end position="246"/>
    </location>
</feature>
<sequence>MHTSRRRALGVLSLLQFLIAVDVTVVNVALPSIGAELGAGPASLTWVVTGYALAGGGLLLLGGRICDLFGRRRMFLLGTAVFGLSSLLAGVADGLPLLLAARLGQGAGEALASPAAMSLIALLFPVPEERARALGIWGGISASGLVGGVLLSGVLTELLHWRWIFLVNVPLVAAVLVATPLCVRPDAAGGGARWRRLDLPGAALLTCGPLALVHGVLRAAERPWTGADVLLPLAAGVLALAAFVTVEARTARPLVPLRFFAHRTRTVANAATVLLSAALSTTFFLATLYMQNSLGMGPLAAGLAYLPFCAALLGAIAVVGRVIAALGLRATAVLGLVCAGAGCAWLARLPERGSLWTDVVPGMVAVALGMGLGLMALQNAALHGVTEQDAGLASGVQRSVDQLGSALGLAVLVGAGSGAGAGSTGAEGFRTAFRYAVVGILIAMALLAARGRERKRAR</sequence>
<comment type="subcellular location">
    <subcellularLocation>
        <location evidence="1">Cell membrane</location>
        <topology evidence="1">Multi-pass membrane protein</topology>
    </subcellularLocation>
</comment>
<reference evidence="11" key="1">
    <citation type="journal article" date="2019" name="Int. J. Syst. Evol. Microbiol.">
        <title>The Global Catalogue of Microorganisms (GCM) 10K type strain sequencing project: providing services to taxonomists for standard genome sequencing and annotation.</title>
        <authorList>
            <consortium name="The Broad Institute Genomics Platform"/>
            <consortium name="The Broad Institute Genome Sequencing Center for Infectious Disease"/>
            <person name="Wu L."/>
            <person name="Ma J."/>
        </authorList>
    </citation>
    <scope>NUCLEOTIDE SEQUENCE [LARGE SCALE GENOMIC DNA]</scope>
    <source>
        <strain evidence="11">JCM 15478</strain>
    </source>
</reference>
<dbReference type="InterPro" id="IPR020846">
    <property type="entry name" value="MFS_dom"/>
</dbReference>
<dbReference type="Proteomes" id="UP001500016">
    <property type="component" value="Unassembled WGS sequence"/>
</dbReference>
<dbReference type="Gene3D" id="1.20.1720.10">
    <property type="entry name" value="Multidrug resistance protein D"/>
    <property type="match status" value="1"/>
</dbReference>
<evidence type="ECO:0000256" key="8">
    <source>
        <dbReference type="SAM" id="Phobius"/>
    </source>
</evidence>
<feature type="transmembrane region" description="Helical" evidence="8">
    <location>
        <begin position="134"/>
        <end position="155"/>
    </location>
</feature>
<evidence type="ECO:0000256" key="3">
    <source>
        <dbReference type="ARBA" id="ARBA00022475"/>
    </source>
</evidence>
<dbReference type="EMBL" id="BAAAPE010000007">
    <property type="protein sequence ID" value="GAA2076461.1"/>
    <property type="molecule type" value="Genomic_DNA"/>
</dbReference>
<evidence type="ECO:0000256" key="6">
    <source>
        <dbReference type="ARBA" id="ARBA00023136"/>
    </source>
</evidence>
<feature type="transmembrane region" description="Helical" evidence="8">
    <location>
        <begin position="267"/>
        <end position="290"/>
    </location>
</feature>
<protein>
    <submittedName>
        <fullName evidence="10">DHA2 family efflux MFS transporter permease subunit</fullName>
    </submittedName>
</protein>
<evidence type="ECO:0000256" key="7">
    <source>
        <dbReference type="ARBA" id="ARBA00023251"/>
    </source>
</evidence>
<accession>A0ABP5HJU4</accession>
<dbReference type="PRINTS" id="PR01036">
    <property type="entry name" value="TCRTETB"/>
</dbReference>
<dbReference type="PROSITE" id="PS50850">
    <property type="entry name" value="MFS"/>
    <property type="match status" value="1"/>
</dbReference>
<keyword evidence="4 8" id="KW-0812">Transmembrane</keyword>
<name>A0ABP5HJU4_9ACTN</name>
<comment type="caution">
    <text evidence="10">The sequence shown here is derived from an EMBL/GenBank/DDBJ whole genome shotgun (WGS) entry which is preliminary data.</text>
</comment>
<evidence type="ECO:0000313" key="11">
    <source>
        <dbReference type="Proteomes" id="UP001500016"/>
    </source>
</evidence>
<evidence type="ECO:0000256" key="5">
    <source>
        <dbReference type="ARBA" id="ARBA00022989"/>
    </source>
</evidence>
<feature type="transmembrane region" description="Helical" evidence="8">
    <location>
        <begin position="359"/>
        <end position="382"/>
    </location>
</feature>
<keyword evidence="6 8" id="KW-0472">Membrane</keyword>
<keyword evidence="7" id="KW-0046">Antibiotic resistance</keyword>
<feature type="domain" description="Major facilitator superfamily (MFS) profile" evidence="9">
    <location>
        <begin position="8"/>
        <end position="451"/>
    </location>
</feature>
<evidence type="ECO:0000259" key="9">
    <source>
        <dbReference type="PROSITE" id="PS50850"/>
    </source>
</evidence>
<gene>
    <name evidence="10" type="ORF">GCM10009801_31960</name>
</gene>
<feature type="transmembrane region" description="Helical" evidence="8">
    <location>
        <begin position="432"/>
        <end position="449"/>
    </location>
</feature>
<organism evidence="10 11">
    <name type="scientific">Streptomyces albiaxialis</name>
    <dbReference type="NCBI Taxonomy" id="329523"/>
    <lineage>
        <taxon>Bacteria</taxon>
        <taxon>Bacillati</taxon>
        <taxon>Actinomycetota</taxon>
        <taxon>Actinomycetes</taxon>
        <taxon>Kitasatosporales</taxon>
        <taxon>Streptomycetaceae</taxon>
        <taxon>Streptomyces</taxon>
    </lineage>
</organism>
<dbReference type="InterPro" id="IPR011701">
    <property type="entry name" value="MFS"/>
</dbReference>
<feature type="transmembrane region" description="Helical" evidence="8">
    <location>
        <begin position="161"/>
        <end position="183"/>
    </location>
</feature>
<dbReference type="Gene3D" id="1.20.1250.20">
    <property type="entry name" value="MFS general substrate transporter like domains"/>
    <property type="match status" value="1"/>
</dbReference>
<dbReference type="CDD" id="cd17321">
    <property type="entry name" value="MFS_MMR_MDR_like"/>
    <property type="match status" value="1"/>
</dbReference>
<evidence type="ECO:0000313" key="10">
    <source>
        <dbReference type="EMBL" id="GAA2076461.1"/>
    </source>
</evidence>
<evidence type="ECO:0000256" key="4">
    <source>
        <dbReference type="ARBA" id="ARBA00022692"/>
    </source>
</evidence>
<keyword evidence="2" id="KW-0813">Transport</keyword>
<keyword evidence="11" id="KW-1185">Reference proteome</keyword>
<proteinExistence type="predicted"/>
<dbReference type="PANTHER" id="PTHR42718">
    <property type="entry name" value="MAJOR FACILITATOR SUPERFAMILY MULTIDRUG TRANSPORTER MFSC"/>
    <property type="match status" value="1"/>
</dbReference>
<dbReference type="SUPFAM" id="SSF103473">
    <property type="entry name" value="MFS general substrate transporter"/>
    <property type="match status" value="1"/>
</dbReference>
<feature type="transmembrane region" description="Helical" evidence="8">
    <location>
        <begin position="403"/>
        <end position="426"/>
    </location>
</feature>
<keyword evidence="5 8" id="KW-1133">Transmembrane helix</keyword>
<feature type="transmembrane region" description="Helical" evidence="8">
    <location>
        <begin position="74"/>
        <end position="98"/>
    </location>
</feature>
<dbReference type="InterPro" id="IPR036259">
    <property type="entry name" value="MFS_trans_sf"/>
</dbReference>
<feature type="transmembrane region" description="Helical" evidence="8">
    <location>
        <begin position="110"/>
        <end position="127"/>
    </location>
</feature>
<feature type="transmembrane region" description="Helical" evidence="8">
    <location>
        <begin position="44"/>
        <end position="62"/>
    </location>
</feature>
<feature type="transmembrane region" description="Helical" evidence="8">
    <location>
        <begin position="326"/>
        <end position="347"/>
    </location>
</feature>
<dbReference type="RefSeq" id="WP_344528368.1">
    <property type="nucleotide sequence ID" value="NZ_BAAAPE010000007.1"/>
</dbReference>
<dbReference type="Pfam" id="PF07690">
    <property type="entry name" value="MFS_1"/>
    <property type="match status" value="1"/>
</dbReference>
<feature type="transmembrane region" description="Helical" evidence="8">
    <location>
        <begin position="296"/>
        <end position="319"/>
    </location>
</feature>
<evidence type="ECO:0000256" key="2">
    <source>
        <dbReference type="ARBA" id="ARBA00022448"/>
    </source>
</evidence>
<feature type="transmembrane region" description="Helical" evidence="8">
    <location>
        <begin position="199"/>
        <end position="217"/>
    </location>
</feature>
<evidence type="ECO:0000256" key="1">
    <source>
        <dbReference type="ARBA" id="ARBA00004651"/>
    </source>
</evidence>
<dbReference type="PANTHER" id="PTHR42718:SF46">
    <property type="entry name" value="BLR6921 PROTEIN"/>
    <property type="match status" value="1"/>
</dbReference>
<keyword evidence="3" id="KW-1003">Cell membrane</keyword>